<name>A0ACC0KN81_CHOFU</name>
<reference evidence="1 2" key="1">
    <citation type="journal article" date="2022" name="Genome Biol. Evol.">
        <title>The Spruce Budworm Genome: Reconstructing the Evolutionary History of Antifreeze Proteins.</title>
        <authorList>
            <person name="Beliveau C."/>
            <person name="Gagne P."/>
            <person name="Picq S."/>
            <person name="Vernygora O."/>
            <person name="Keeling C.I."/>
            <person name="Pinkney K."/>
            <person name="Doucet D."/>
            <person name="Wen F."/>
            <person name="Johnston J.S."/>
            <person name="Maaroufi H."/>
            <person name="Boyle B."/>
            <person name="Laroche J."/>
            <person name="Dewar K."/>
            <person name="Juretic N."/>
            <person name="Blackburn G."/>
            <person name="Nisole A."/>
            <person name="Brunet B."/>
            <person name="Brandao M."/>
            <person name="Lumley L."/>
            <person name="Duan J."/>
            <person name="Quan G."/>
            <person name="Lucarotti C.J."/>
            <person name="Roe A.D."/>
            <person name="Sperling F.A.H."/>
            <person name="Levesque R.C."/>
            <person name="Cusson M."/>
        </authorList>
    </citation>
    <scope>NUCLEOTIDE SEQUENCE [LARGE SCALE GENOMIC DNA]</scope>
    <source>
        <strain evidence="1">Glfc:IPQL:Cfum</strain>
    </source>
</reference>
<dbReference type="Proteomes" id="UP001064048">
    <property type="component" value="Chromosome 20"/>
</dbReference>
<sequence>MLPFRRVSFCLSLYLPAWTHAPRQCGDGSRGVRTGGVTAGWCPQDMASEAQAMPSRKRNASRAVNITNEEQILQWLRRGDFVLHLARELVLPALKQRVYNEKLPRELRMTLRRVLGRDLPPPPPPSEPESSSARKLCRVCPSKLKRQTRFVCCACTKPICLQCAAQICEDCKSEV</sequence>
<evidence type="ECO:0000313" key="1">
    <source>
        <dbReference type="EMBL" id="KAI8437745.1"/>
    </source>
</evidence>
<gene>
    <name evidence="1" type="ORF">MSG28_011979</name>
</gene>
<protein>
    <submittedName>
        <fullName evidence="1">Uncharacterized protein</fullName>
    </submittedName>
</protein>
<keyword evidence="2" id="KW-1185">Reference proteome</keyword>
<proteinExistence type="predicted"/>
<organism evidence="1 2">
    <name type="scientific">Choristoneura fumiferana</name>
    <name type="common">Spruce budworm moth</name>
    <name type="synonym">Archips fumiferana</name>
    <dbReference type="NCBI Taxonomy" id="7141"/>
    <lineage>
        <taxon>Eukaryota</taxon>
        <taxon>Metazoa</taxon>
        <taxon>Ecdysozoa</taxon>
        <taxon>Arthropoda</taxon>
        <taxon>Hexapoda</taxon>
        <taxon>Insecta</taxon>
        <taxon>Pterygota</taxon>
        <taxon>Neoptera</taxon>
        <taxon>Endopterygota</taxon>
        <taxon>Lepidoptera</taxon>
        <taxon>Glossata</taxon>
        <taxon>Ditrysia</taxon>
        <taxon>Tortricoidea</taxon>
        <taxon>Tortricidae</taxon>
        <taxon>Tortricinae</taxon>
        <taxon>Choristoneura</taxon>
    </lineage>
</organism>
<comment type="caution">
    <text evidence="1">The sequence shown here is derived from an EMBL/GenBank/DDBJ whole genome shotgun (WGS) entry which is preliminary data.</text>
</comment>
<evidence type="ECO:0000313" key="2">
    <source>
        <dbReference type="Proteomes" id="UP001064048"/>
    </source>
</evidence>
<accession>A0ACC0KN81</accession>
<dbReference type="EMBL" id="CM046120">
    <property type="protein sequence ID" value="KAI8437745.1"/>
    <property type="molecule type" value="Genomic_DNA"/>
</dbReference>